<dbReference type="SUPFAM" id="SSF140996">
    <property type="entry name" value="Hermes dimerisation domain"/>
    <property type="match status" value="1"/>
</dbReference>
<feature type="compositionally biased region" description="Acidic residues" evidence="10">
    <location>
        <begin position="367"/>
        <end position="378"/>
    </location>
</feature>
<keyword evidence="7" id="KW-0804">Transcription</keyword>
<feature type="compositionally biased region" description="Pro residues" evidence="10">
    <location>
        <begin position="135"/>
        <end position="152"/>
    </location>
</feature>
<feature type="compositionally biased region" description="Low complexity" evidence="10">
    <location>
        <begin position="91"/>
        <end position="104"/>
    </location>
</feature>
<feature type="domain" description="BED-type" evidence="11">
    <location>
        <begin position="1"/>
        <end position="52"/>
    </location>
</feature>
<dbReference type="InterPro" id="IPR003656">
    <property type="entry name" value="Znf_BED"/>
</dbReference>
<accession>A0AAE1HXZ3</accession>
<dbReference type="SUPFAM" id="SSF53098">
    <property type="entry name" value="Ribonuclease H-like"/>
    <property type="match status" value="1"/>
</dbReference>
<keyword evidence="6" id="KW-0238">DNA-binding</keyword>
<reference evidence="12" key="2">
    <citation type="journal article" date="2023" name="BMC Genomics">
        <title>Pest status, molecular evolution, and epigenetic factors derived from the genome assembly of Frankliniella fusca, a thysanopteran phytovirus vector.</title>
        <authorList>
            <person name="Catto M.A."/>
            <person name="Labadie P.E."/>
            <person name="Jacobson A.L."/>
            <person name="Kennedy G.G."/>
            <person name="Srinivasan R."/>
            <person name="Hunt B.G."/>
        </authorList>
    </citation>
    <scope>NUCLEOTIDE SEQUENCE</scope>
    <source>
        <strain evidence="12">PL_HMW_Pooled</strain>
    </source>
</reference>
<dbReference type="Pfam" id="PF02892">
    <property type="entry name" value="zf-BED"/>
    <property type="match status" value="1"/>
</dbReference>
<keyword evidence="2" id="KW-0479">Metal-binding</keyword>
<evidence type="ECO:0000256" key="6">
    <source>
        <dbReference type="ARBA" id="ARBA00023125"/>
    </source>
</evidence>
<name>A0AAE1HXZ3_9NEOP</name>
<feature type="region of interest" description="Disordered" evidence="10">
    <location>
        <begin position="49"/>
        <end position="152"/>
    </location>
</feature>
<proteinExistence type="predicted"/>
<evidence type="ECO:0000256" key="2">
    <source>
        <dbReference type="ARBA" id="ARBA00022723"/>
    </source>
</evidence>
<dbReference type="GO" id="GO:0046983">
    <property type="term" value="F:protein dimerization activity"/>
    <property type="evidence" value="ECO:0007669"/>
    <property type="project" value="InterPro"/>
</dbReference>
<comment type="caution">
    <text evidence="12">The sequence shown here is derived from an EMBL/GenBank/DDBJ whole genome shotgun (WGS) entry which is preliminary data.</text>
</comment>
<feature type="region of interest" description="Disordered" evidence="10">
    <location>
        <begin position="357"/>
        <end position="379"/>
    </location>
</feature>
<keyword evidence="3 9" id="KW-0863">Zinc-finger</keyword>
<evidence type="ECO:0000256" key="5">
    <source>
        <dbReference type="ARBA" id="ARBA00023015"/>
    </source>
</evidence>
<dbReference type="GO" id="GO:0003677">
    <property type="term" value="F:DNA binding"/>
    <property type="evidence" value="ECO:0007669"/>
    <property type="project" value="UniProtKB-KW"/>
</dbReference>
<evidence type="ECO:0000256" key="4">
    <source>
        <dbReference type="ARBA" id="ARBA00022833"/>
    </source>
</evidence>
<evidence type="ECO:0000256" key="8">
    <source>
        <dbReference type="ARBA" id="ARBA00023242"/>
    </source>
</evidence>
<evidence type="ECO:0000313" key="12">
    <source>
        <dbReference type="EMBL" id="KAK3929261.1"/>
    </source>
</evidence>
<dbReference type="InterPro" id="IPR052035">
    <property type="entry name" value="ZnF_BED_domain_contain"/>
</dbReference>
<dbReference type="PANTHER" id="PTHR46481:SF10">
    <property type="entry name" value="ZINC FINGER BED DOMAIN-CONTAINING PROTEIN 39"/>
    <property type="match status" value="1"/>
</dbReference>
<organism evidence="12 13">
    <name type="scientific">Frankliniella fusca</name>
    <dbReference type="NCBI Taxonomy" id="407009"/>
    <lineage>
        <taxon>Eukaryota</taxon>
        <taxon>Metazoa</taxon>
        <taxon>Ecdysozoa</taxon>
        <taxon>Arthropoda</taxon>
        <taxon>Hexapoda</taxon>
        <taxon>Insecta</taxon>
        <taxon>Pterygota</taxon>
        <taxon>Neoptera</taxon>
        <taxon>Paraneoptera</taxon>
        <taxon>Thysanoptera</taxon>
        <taxon>Terebrantia</taxon>
        <taxon>Thripoidea</taxon>
        <taxon>Thripidae</taxon>
        <taxon>Frankliniella</taxon>
    </lineage>
</organism>
<dbReference type="AlphaFoldDB" id="A0AAE1HXZ3"/>
<dbReference type="SMART" id="SM00614">
    <property type="entry name" value="ZnF_BED"/>
    <property type="match status" value="1"/>
</dbReference>
<evidence type="ECO:0000256" key="7">
    <source>
        <dbReference type="ARBA" id="ARBA00023163"/>
    </source>
</evidence>
<dbReference type="InterPro" id="IPR008906">
    <property type="entry name" value="HATC_C_dom"/>
</dbReference>
<keyword evidence="13" id="KW-1185">Reference proteome</keyword>
<gene>
    <name evidence="12" type="ORF">KUF71_017721</name>
</gene>
<dbReference type="InterPro" id="IPR012337">
    <property type="entry name" value="RNaseH-like_sf"/>
</dbReference>
<dbReference type="Pfam" id="PF05699">
    <property type="entry name" value="Dimer_Tnp_hAT"/>
    <property type="match status" value="1"/>
</dbReference>
<dbReference type="Proteomes" id="UP001219518">
    <property type="component" value="Unassembled WGS sequence"/>
</dbReference>
<evidence type="ECO:0000313" key="13">
    <source>
        <dbReference type="Proteomes" id="UP001219518"/>
    </source>
</evidence>
<dbReference type="EMBL" id="JAHWGI010001390">
    <property type="protein sequence ID" value="KAK3929261.1"/>
    <property type="molecule type" value="Genomic_DNA"/>
</dbReference>
<evidence type="ECO:0000259" key="11">
    <source>
        <dbReference type="PROSITE" id="PS50808"/>
    </source>
</evidence>
<evidence type="ECO:0000256" key="9">
    <source>
        <dbReference type="PROSITE-ProRule" id="PRU00027"/>
    </source>
</evidence>
<keyword evidence="5" id="KW-0805">Transcription regulation</keyword>
<dbReference type="InterPro" id="IPR036236">
    <property type="entry name" value="Znf_C2H2_sf"/>
</dbReference>
<comment type="subcellular location">
    <subcellularLocation>
        <location evidence="1">Nucleus</location>
    </subcellularLocation>
</comment>
<dbReference type="GO" id="GO:0008270">
    <property type="term" value="F:zinc ion binding"/>
    <property type="evidence" value="ECO:0007669"/>
    <property type="project" value="UniProtKB-KW"/>
</dbReference>
<evidence type="ECO:0000256" key="1">
    <source>
        <dbReference type="ARBA" id="ARBA00004123"/>
    </source>
</evidence>
<dbReference type="GO" id="GO:0005634">
    <property type="term" value="C:nucleus"/>
    <property type="evidence" value="ECO:0007669"/>
    <property type="project" value="UniProtKB-SubCell"/>
</dbReference>
<dbReference type="PANTHER" id="PTHR46481">
    <property type="entry name" value="ZINC FINGER BED DOMAIN-CONTAINING PROTEIN 4"/>
    <property type="match status" value="1"/>
</dbReference>
<evidence type="ECO:0000256" key="3">
    <source>
        <dbReference type="ARBA" id="ARBA00022771"/>
    </source>
</evidence>
<keyword evidence="8" id="KW-0539">Nucleus</keyword>
<sequence>MAPSVVWTYFKKVDNGKKVKCLKCSKELCFNKSTSALLTHLETVHRLKLNKQNKRKREDTAADSDPDDPSSTSQDNDTPSASTGNASGDHSAPASPALNSPPAKSRSHTSASAVSPGPMDRCLSTSASFSARPHGPSPRPAPTARPHGPPPPGLDTLINYILQFITAGGHRDVTVTNALVFMIAKDDMPLSTTSREGFRFFCNKLQPLYKLPSVPTITKKVEMTYEELRSKFAAEIAAVQSITLTADIWTSQAMKSHLGVTCHYPKGKDMISVELCAKPLDTRSTIPHLRTALRDVCTTWGIKDEAIIAFVTDGGANIKGAVREEFGVLKHVTCFAHQLNGIGQAAIGLHTTTVPSEAGAVPRDIPDNEDDLDDDDVQGDGSGSLKDLIIRTKKIVRFIRTSTIATAELLALQKEKGTPEHLCLKLKQEVRTRWNSAYEMLERFLQLADEISRVLLKCQRDRGTKARPPNMLNGEELEALTEVKELMKPLNEVTREISSEKTTTLSKCIPLVHAMQDKIRQFMAVTPVGFNLQQALLNLIGKSFSGIENLRPYAAATLLDPRFKRAAFSSPAAVASIVSHIGKLVAEEIASDSRSIQEELTAAAVETPAESIWSEFDQRVRDSAVDASQDAAGGLPIEFRQYLNRPACSRKENIFVLWGQLKAEYPHVYKVAMRFVPALGTSVPSERLFSHAGLISTKLRNRLSGNHLDQLVFLRSLDSKYFMDM</sequence>
<protein>
    <submittedName>
        <fullName evidence="12">Zinc finger BED domain-containing protein 4</fullName>
    </submittedName>
</protein>
<evidence type="ECO:0000256" key="10">
    <source>
        <dbReference type="SAM" id="MobiDB-lite"/>
    </source>
</evidence>
<dbReference type="SUPFAM" id="SSF57667">
    <property type="entry name" value="beta-beta-alpha zinc fingers"/>
    <property type="match status" value="1"/>
</dbReference>
<keyword evidence="4" id="KW-0862">Zinc</keyword>
<dbReference type="PROSITE" id="PS50808">
    <property type="entry name" value="ZF_BED"/>
    <property type="match status" value="1"/>
</dbReference>
<dbReference type="GO" id="GO:0009791">
    <property type="term" value="P:post-embryonic development"/>
    <property type="evidence" value="ECO:0007669"/>
    <property type="project" value="UniProtKB-ARBA"/>
</dbReference>
<feature type="compositionally biased region" description="Low complexity" evidence="10">
    <location>
        <begin position="69"/>
        <end position="80"/>
    </location>
</feature>
<reference evidence="12" key="1">
    <citation type="submission" date="2021-07" db="EMBL/GenBank/DDBJ databases">
        <authorList>
            <person name="Catto M.A."/>
            <person name="Jacobson A."/>
            <person name="Kennedy G."/>
            <person name="Labadie P."/>
            <person name="Hunt B.G."/>
            <person name="Srinivasan R."/>
        </authorList>
    </citation>
    <scope>NUCLEOTIDE SEQUENCE</scope>
    <source>
        <strain evidence="12">PL_HMW_Pooled</strain>
        <tissue evidence="12">Head</tissue>
    </source>
</reference>